<feature type="transmembrane region" description="Helical" evidence="7">
    <location>
        <begin position="239"/>
        <end position="260"/>
    </location>
</feature>
<organism evidence="9 10">
    <name type="scientific">Melghirimyces thermohalophilus</name>
    <dbReference type="NCBI Taxonomy" id="1236220"/>
    <lineage>
        <taxon>Bacteria</taxon>
        <taxon>Bacillati</taxon>
        <taxon>Bacillota</taxon>
        <taxon>Bacilli</taxon>
        <taxon>Bacillales</taxon>
        <taxon>Thermoactinomycetaceae</taxon>
        <taxon>Melghirimyces</taxon>
    </lineage>
</organism>
<feature type="domain" description="ABC transmembrane type-1" evidence="8">
    <location>
        <begin position="235"/>
        <end position="449"/>
    </location>
</feature>
<feature type="transmembrane region" description="Helical" evidence="7">
    <location>
        <begin position="272"/>
        <end position="292"/>
    </location>
</feature>
<dbReference type="InterPro" id="IPR000515">
    <property type="entry name" value="MetI-like"/>
</dbReference>
<name>A0A1G6RG59_9BACL</name>
<dbReference type="InterPro" id="IPR051393">
    <property type="entry name" value="ABC_transporter_permease"/>
</dbReference>
<evidence type="ECO:0000256" key="2">
    <source>
        <dbReference type="ARBA" id="ARBA00022448"/>
    </source>
</evidence>
<dbReference type="Pfam" id="PF00528">
    <property type="entry name" value="BPD_transp_1"/>
    <property type="match status" value="1"/>
</dbReference>
<keyword evidence="3" id="KW-1003">Cell membrane</keyword>
<evidence type="ECO:0000256" key="3">
    <source>
        <dbReference type="ARBA" id="ARBA00022475"/>
    </source>
</evidence>
<evidence type="ECO:0000256" key="4">
    <source>
        <dbReference type="ARBA" id="ARBA00022692"/>
    </source>
</evidence>
<feature type="transmembrane region" description="Helical" evidence="7">
    <location>
        <begin position="42"/>
        <end position="62"/>
    </location>
</feature>
<dbReference type="Gene3D" id="1.10.3720.10">
    <property type="entry name" value="MetI-like"/>
    <property type="match status" value="1"/>
</dbReference>
<evidence type="ECO:0000256" key="5">
    <source>
        <dbReference type="ARBA" id="ARBA00022989"/>
    </source>
</evidence>
<evidence type="ECO:0000256" key="6">
    <source>
        <dbReference type="ARBA" id="ARBA00023136"/>
    </source>
</evidence>
<keyword evidence="2 7" id="KW-0813">Transport</keyword>
<protein>
    <submittedName>
        <fullName evidence="9">Carbohydrate ABC transporter membrane protein 1, CUT1 family (TC 3.A.1.1.-)</fullName>
    </submittedName>
</protein>
<evidence type="ECO:0000256" key="7">
    <source>
        <dbReference type="RuleBase" id="RU363032"/>
    </source>
</evidence>
<evidence type="ECO:0000313" key="9">
    <source>
        <dbReference type="EMBL" id="SDD02987.1"/>
    </source>
</evidence>
<dbReference type="SUPFAM" id="SSF161098">
    <property type="entry name" value="MetI-like"/>
    <property type="match status" value="1"/>
</dbReference>
<dbReference type="PANTHER" id="PTHR30193:SF37">
    <property type="entry name" value="INNER MEMBRANE ABC TRANSPORTER PERMEASE PROTEIN YCJO"/>
    <property type="match status" value="1"/>
</dbReference>
<evidence type="ECO:0000313" key="10">
    <source>
        <dbReference type="Proteomes" id="UP000199387"/>
    </source>
</evidence>
<dbReference type="PROSITE" id="PS50928">
    <property type="entry name" value="ABC_TM1"/>
    <property type="match status" value="1"/>
</dbReference>
<comment type="similarity">
    <text evidence="7">Belongs to the binding-protein-dependent transport system permease family.</text>
</comment>
<proteinExistence type="inferred from homology"/>
<comment type="subcellular location">
    <subcellularLocation>
        <location evidence="1 7">Cell membrane</location>
        <topology evidence="1 7">Multi-pass membrane protein</topology>
    </subcellularLocation>
</comment>
<keyword evidence="6 7" id="KW-0472">Membrane</keyword>
<dbReference type="EMBL" id="FMZA01000028">
    <property type="protein sequence ID" value="SDD02987.1"/>
    <property type="molecule type" value="Genomic_DNA"/>
</dbReference>
<dbReference type="InterPro" id="IPR035906">
    <property type="entry name" value="MetI-like_sf"/>
</dbReference>
<accession>A0A1G6RG59</accession>
<keyword evidence="10" id="KW-1185">Reference proteome</keyword>
<gene>
    <name evidence="9" type="ORF">SAMN04488112_1286</name>
</gene>
<dbReference type="PANTHER" id="PTHR30193">
    <property type="entry name" value="ABC TRANSPORTER PERMEASE PROTEIN"/>
    <property type="match status" value="1"/>
</dbReference>
<keyword evidence="4 7" id="KW-0812">Transmembrane</keyword>
<keyword evidence="5 7" id="KW-1133">Transmembrane helix</keyword>
<dbReference type="GO" id="GO:0005886">
    <property type="term" value="C:plasma membrane"/>
    <property type="evidence" value="ECO:0007669"/>
    <property type="project" value="UniProtKB-SubCell"/>
</dbReference>
<dbReference type="STRING" id="1236220.SAMN04488112_1286"/>
<evidence type="ECO:0000259" key="8">
    <source>
        <dbReference type="PROSITE" id="PS50928"/>
    </source>
</evidence>
<dbReference type="GO" id="GO:0055085">
    <property type="term" value="P:transmembrane transport"/>
    <property type="evidence" value="ECO:0007669"/>
    <property type="project" value="InterPro"/>
</dbReference>
<reference evidence="9 10" key="1">
    <citation type="submission" date="2016-10" db="EMBL/GenBank/DDBJ databases">
        <authorList>
            <person name="de Groot N.N."/>
        </authorList>
    </citation>
    <scope>NUCLEOTIDE SEQUENCE [LARGE SCALE GENOMIC DNA]</scope>
    <source>
        <strain evidence="9 10">DSM 45514</strain>
    </source>
</reference>
<dbReference type="CDD" id="cd06261">
    <property type="entry name" value="TM_PBP2"/>
    <property type="match status" value="1"/>
</dbReference>
<sequence>MSLRPLRLSQLIRKIRRGTKPKSTEKSGENMKKGKGLSERSLGYLLILPAMLLILVIAIYPVGRSFYLSLYDVRLNDPTKLEPHASYGINVERYANVMPFLVSSLDHEIEKAEGKHKERLKNIKQDVLKARSTLESDEELADTYQQVNQILNEGKKVPQNMKSVHLDEEKVHNATQLITGVKKNLESMEKAEQLDESRQVVGLAKGLLSAFIEPNFVGLQYYANYFQDHRMWASLSNTMIFTVISVSLELVLGMAIALLINRQFFGRGLVRASVLIPWALPTAVAALMWKFLFDGQNGVMAKLFTEVGLIPDMGTLLTTKFWSMFAVIFADVWKTTPFMALLILAGLQTIPKNLYEAAEVDGASKVQQFFKITLPMLRTTVLVALLFRLLDAFRVFDLIYVLTGGGPANATETISVYAYKTMFSQMNFGEGSALAVIVFICIAIISMIFVKLLGRDLISDGSGK</sequence>
<dbReference type="Proteomes" id="UP000199387">
    <property type="component" value="Unassembled WGS sequence"/>
</dbReference>
<feature type="transmembrane region" description="Helical" evidence="7">
    <location>
        <begin position="432"/>
        <end position="454"/>
    </location>
</feature>
<dbReference type="AlphaFoldDB" id="A0A1G6RG59"/>
<evidence type="ECO:0000256" key="1">
    <source>
        <dbReference type="ARBA" id="ARBA00004651"/>
    </source>
</evidence>